<proteinExistence type="predicted"/>
<keyword evidence="1" id="KW-0472">Membrane</keyword>
<name>A0A839K2J1_9FIRM</name>
<gene>
    <name evidence="2" type="ORF">H0486_14725</name>
</gene>
<dbReference type="Proteomes" id="UP000574276">
    <property type="component" value="Unassembled WGS sequence"/>
</dbReference>
<evidence type="ECO:0000256" key="1">
    <source>
        <dbReference type="SAM" id="Phobius"/>
    </source>
</evidence>
<sequence length="108" mass="12403">MTAATLGWFIAGVCITAFIILWFAVSYKEVSAKKKSLDIISEQVQMHRRLHMQERGGENDAAAQLILENKLMVYREVEKSYNSLIKKPMNRIPAYIMGFRPIGKERVI</sequence>
<organism evidence="2 3">
    <name type="scientific">Variimorphobacter saccharofermentans</name>
    <dbReference type="NCBI Taxonomy" id="2755051"/>
    <lineage>
        <taxon>Bacteria</taxon>
        <taxon>Bacillati</taxon>
        <taxon>Bacillota</taxon>
        <taxon>Clostridia</taxon>
        <taxon>Lachnospirales</taxon>
        <taxon>Lachnospiraceae</taxon>
        <taxon>Variimorphobacter</taxon>
    </lineage>
</organism>
<accession>A0A839K2J1</accession>
<keyword evidence="1" id="KW-1133">Transmembrane helix</keyword>
<evidence type="ECO:0000313" key="2">
    <source>
        <dbReference type="EMBL" id="MBB2184133.1"/>
    </source>
</evidence>
<comment type="caution">
    <text evidence="2">The sequence shown here is derived from an EMBL/GenBank/DDBJ whole genome shotgun (WGS) entry which is preliminary data.</text>
</comment>
<keyword evidence="1" id="KW-0812">Transmembrane</keyword>
<evidence type="ECO:0000313" key="3">
    <source>
        <dbReference type="Proteomes" id="UP000574276"/>
    </source>
</evidence>
<feature type="transmembrane region" description="Helical" evidence="1">
    <location>
        <begin position="6"/>
        <end position="25"/>
    </location>
</feature>
<keyword evidence="3" id="KW-1185">Reference proteome</keyword>
<dbReference type="EMBL" id="JACEGA010000001">
    <property type="protein sequence ID" value="MBB2184133.1"/>
    <property type="molecule type" value="Genomic_DNA"/>
</dbReference>
<protein>
    <submittedName>
        <fullName evidence="2">Uncharacterized protein</fullName>
    </submittedName>
</protein>
<reference evidence="2 3" key="1">
    <citation type="submission" date="2020-07" db="EMBL/GenBank/DDBJ databases">
        <title>Characterization and genome sequencing of isolate MD1, a novel member within the family Lachnospiraceae.</title>
        <authorList>
            <person name="Rettenmaier R."/>
            <person name="Di Bello L."/>
            <person name="Zinser C."/>
            <person name="Scheitz K."/>
            <person name="Liebl W."/>
            <person name="Zverlov V."/>
        </authorList>
    </citation>
    <scope>NUCLEOTIDE SEQUENCE [LARGE SCALE GENOMIC DNA]</scope>
    <source>
        <strain evidence="2 3">MD1</strain>
    </source>
</reference>
<dbReference type="AlphaFoldDB" id="A0A839K2J1"/>
<dbReference type="RefSeq" id="WP_228353727.1">
    <property type="nucleotide sequence ID" value="NZ_JACEGA010000001.1"/>
</dbReference>